<evidence type="ECO:0000256" key="7">
    <source>
        <dbReference type="ARBA" id="ARBA00023053"/>
    </source>
</evidence>
<evidence type="ECO:0008006" key="15">
    <source>
        <dbReference type="Google" id="ProtNLM"/>
    </source>
</evidence>
<keyword evidence="8 12" id="KW-0406">Ion transport</keyword>
<evidence type="ECO:0000256" key="3">
    <source>
        <dbReference type="ARBA" id="ARBA00022448"/>
    </source>
</evidence>
<keyword evidence="3 12" id="KW-0813">Transport</keyword>
<dbReference type="AlphaFoldDB" id="A0AAW2HCS6"/>
<keyword evidence="11 12" id="KW-0407">Ion channel</keyword>
<evidence type="ECO:0000256" key="9">
    <source>
        <dbReference type="ARBA" id="ARBA00023136"/>
    </source>
</evidence>
<dbReference type="EMBL" id="JARGDH010000005">
    <property type="protein sequence ID" value="KAL0267586.1"/>
    <property type="molecule type" value="Genomic_DNA"/>
</dbReference>
<evidence type="ECO:0000256" key="11">
    <source>
        <dbReference type="ARBA" id="ARBA00023303"/>
    </source>
</evidence>
<evidence type="ECO:0000256" key="2">
    <source>
        <dbReference type="ARBA" id="ARBA00007193"/>
    </source>
</evidence>
<evidence type="ECO:0000256" key="12">
    <source>
        <dbReference type="RuleBase" id="RU000679"/>
    </source>
</evidence>
<dbReference type="Gene3D" id="1.10.287.820">
    <property type="entry name" value="Acid-sensing ion channel domain"/>
    <property type="match status" value="1"/>
</dbReference>
<gene>
    <name evidence="14" type="ORF">PYX00_009819</name>
</gene>
<dbReference type="PANTHER" id="PTHR11690">
    <property type="entry name" value="AMILORIDE-SENSITIVE SODIUM CHANNEL-RELATED"/>
    <property type="match status" value="1"/>
</dbReference>
<evidence type="ECO:0000256" key="10">
    <source>
        <dbReference type="ARBA" id="ARBA00023201"/>
    </source>
</evidence>
<reference evidence="14" key="1">
    <citation type="journal article" date="2024" name="Gigascience">
        <title>Chromosome-level genome of the poultry shaft louse Menopon gallinae provides insight into the host-switching and adaptive evolution of parasitic lice.</title>
        <authorList>
            <person name="Xu Y."/>
            <person name="Ma L."/>
            <person name="Liu S."/>
            <person name="Liang Y."/>
            <person name="Liu Q."/>
            <person name="He Z."/>
            <person name="Tian L."/>
            <person name="Duan Y."/>
            <person name="Cai W."/>
            <person name="Li H."/>
            <person name="Song F."/>
        </authorList>
    </citation>
    <scope>NUCLEOTIDE SEQUENCE</scope>
    <source>
        <strain evidence="14">Cailab_2023a</strain>
    </source>
</reference>
<dbReference type="GO" id="GO:0005886">
    <property type="term" value="C:plasma membrane"/>
    <property type="evidence" value="ECO:0007669"/>
    <property type="project" value="TreeGrafter"/>
</dbReference>
<feature type="transmembrane region" description="Helical" evidence="13">
    <location>
        <begin position="78"/>
        <end position="96"/>
    </location>
</feature>
<evidence type="ECO:0000256" key="4">
    <source>
        <dbReference type="ARBA" id="ARBA00022461"/>
    </source>
</evidence>
<dbReference type="InterPro" id="IPR001873">
    <property type="entry name" value="ENaC"/>
</dbReference>
<accession>A0AAW2HCS6</accession>
<evidence type="ECO:0000256" key="6">
    <source>
        <dbReference type="ARBA" id="ARBA00022989"/>
    </source>
</evidence>
<comment type="subcellular location">
    <subcellularLocation>
        <location evidence="1">Membrane</location>
        <topology evidence="1">Multi-pass membrane protein</topology>
    </subcellularLocation>
</comment>
<feature type="transmembrane region" description="Helical" evidence="13">
    <location>
        <begin position="439"/>
        <end position="472"/>
    </location>
</feature>
<dbReference type="EMBL" id="JARGDH010000005">
    <property type="protein sequence ID" value="KAL0267587.1"/>
    <property type="molecule type" value="Genomic_DNA"/>
</dbReference>
<dbReference type="Pfam" id="PF00858">
    <property type="entry name" value="ASC"/>
    <property type="match status" value="1"/>
</dbReference>
<name>A0AAW2HCS6_9NEOP</name>
<evidence type="ECO:0000313" key="14">
    <source>
        <dbReference type="EMBL" id="KAL0267587.1"/>
    </source>
</evidence>
<protein>
    <recommendedName>
        <fullName evidence="15">Sodium channel protein Nach</fullName>
    </recommendedName>
</protein>
<dbReference type="GO" id="GO:0015280">
    <property type="term" value="F:ligand-gated sodium channel activity"/>
    <property type="evidence" value="ECO:0007669"/>
    <property type="project" value="TreeGrafter"/>
</dbReference>
<dbReference type="PANTHER" id="PTHR11690:SF240">
    <property type="entry name" value="PICKPOCKET 25-RELATED"/>
    <property type="match status" value="1"/>
</dbReference>
<keyword evidence="5 12" id="KW-0812">Transmembrane</keyword>
<evidence type="ECO:0000256" key="8">
    <source>
        <dbReference type="ARBA" id="ARBA00023065"/>
    </source>
</evidence>
<comment type="similarity">
    <text evidence="2 12">Belongs to the amiloride-sensitive sodium channel (TC 1.A.6) family.</text>
</comment>
<evidence type="ECO:0000256" key="5">
    <source>
        <dbReference type="ARBA" id="ARBA00022692"/>
    </source>
</evidence>
<dbReference type="Gene3D" id="1.10.287.770">
    <property type="entry name" value="YojJ-like"/>
    <property type="match status" value="1"/>
</dbReference>
<evidence type="ECO:0000256" key="13">
    <source>
        <dbReference type="SAM" id="Phobius"/>
    </source>
</evidence>
<keyword evidence="6 13" id="KW-1133">Transmembrane helix</keyword>
<evidence type="ECO:0000256" key="1">
    <source>
        <dbReference type="ARBA" id="ARBA00004141"/>
    </source>
</evidence>
<keyword evidence="10 12" id="KW-0739">Sodium transport</keyword>
<keyword evidence="7" id="KW-0915">Sodium</keyword>
<keyword evidence="9 13" id="KW-0472">Membrane</keyword>
<organism evidence="14">
    <name type="scientific">Menopon gallinae</name>
    <name type="common">poultry shaft louse</name>
    <dbReference type="NCBI Taxonomy" id="328185"/>
    <lineage>
        <taxon>Eukaryota</taxon>
        <taxon>Metazoa</taxon>
        <taxon>Ecdysozoa</taxon>
        <taxon>Arthropoda</taxon>
        <taxon>Hexapoda</taxon>
        <taxon>Insecta</taxon>
        <taxon>Pterygota</taxon>
        <taxon>Neoptera</taxon>
        <taxon>Paraneoptera</taxon>
        <taxon>Psocodea</taxon>
        <taxon>Troctomorpha</taxon>
        <taxon>Phthiraptera</taxon>
        <taxon>Amblycera</taxon>
        <taxon>Menoponidae</taxon>
        <taxon>Menopon</taxon>
    </lineage>
</organism>
<sequence length="489" mass="56989">MAQPFHFYSELAPKALTAPKYPQWRRPKKEQIFWKPEEARSQIGIFSKGKALLNEFLESSSIHGLGHLARKELHYAEYLLWMTVLMAAITGTFYIGRQSWRRYQHFPTVISMEKDYRNWNTTFAMATVCPEVKINETSLKEIAERLRVKDSDQFVRFFKELPSSNYESFHLLPEYNEVPPEQYLQIIDEAKYDFRFKLSNSQDAEQERLLMVTENNLCYGVNSEMGFYLTMENFNRKLPVKRNNIQLINGGPLDGEMFVQVMNMSSGYHLSISGPYDVPDVSVRRLYSPASHYIMLDLSALSIISSDTVRDLSPQQRKCRYFDESNLETADVYSYNLCRMQCRADLAYDLCKCIPYFYRKSKSRPYCDASGMKCLGQHGQFLTNLRDPTTNEKLPCGCLPLCNDVHYLIELETHLIWPLATNMQYSMLHYPRTRLKREVIFGFADLLVSIGGTAGLLLGCSFLSFIEIIYYLTVRLFFFFRTTWNGMTN</sequence>
<comment type="caution">
    <text evidence="14">The sequence shown here is derived from an EMBL/GenBank/DDBJ whole genome shotgun (WGS) entry which is preliminary data.</text>
</comment>
<keyword evidence="4 12" id="KW-0894">Sodium channel</keyword>
<proteinExistence type="inferred from homology"/>